<feature type="non-terminal residue" evidence="1">
    <location>
        <position position="265"/>
    </location>
</feature>
<gene>
    <name evidence="1" type="ORF">THAOC_37855</name>
</gene>
<comment type="caution">
    <text evidence="1">The sequence shown here is derived from an EMBL/GenBank/DDBJ whole genome shotgun (WGS) entry which is preliminary data.</text>
</comment>
<dbReference type="AlphaFoldDB" id="K0QY49"/>
<dbReference type="EMBL" id="AGNL01050772">
    <property type="protein sequence ID" value="EJK43678.1"/>
    <property type="molecule type" value="Genomic_DNA"/>
</dbReference>
<name>K0QY49_THAOC</name>
<reference evidence="1 2" key="1">
    <citation type="journal article" date="2012" name="Genome Biol.">
        <title>Genome and low-iron response of an oceanic diatom adapted to chronic iron limitation.</title>
        <authorList>
            <person name="Lommer M."/>
            <person name="Specht M."/>
            <person name="Roy A.S."/>
            <person name="Kraemer L."/>
            <person name="Andreson R."/>
            <person name="Gutowska M.A."/>
            <person name="Wolf J."/>
            <person name="Bergner S.V."/>
            <person name="Schilhabel M.B."/>
            <person name="Klostermeier U.C."/>
            <person name="Beiko R.G."/>
            <person name="Rosenstiel P."/>
            <person name="Hippler M."/>
            <person name="Laroche J."/>
        </authorList>
    </citation>
    <scope>NUCLEOTIDE SEQUENCE [LARGE SCALE GENOMIC DNA]</scope>
    <source>
        <strain evidence="1 2">CCMP1005</strain>
    </source>
</reference>
<accession>K0QY49</accession>
<organism evidence="1 2">
    <name type="scientific">Thalassiosira oceanica</name>
    <name type="common">Marine diatom</name>
    <dbReference type="NCBI Taxonomy" id="159749"/>
    <lineage>
        <taxon>Eukaryota</taxon>
        <taxon>Sar</taxon>
        <taxon>Stramenopiles</taxon>
        <taxon>Ochrophyta</taxon>
        <taxon>Bacillariophyta</taxon>
        <taxon>Coscinodiscophyceae</taxon>
        <taxon>Thalassiosirophycidae</taxon>
        <taxon>Thalassiosirales</taxon>
        <taxon>Thalassiosiraceae</taxon>
        <taxon>Thalassiosira</taxon>
    </lineage>
</organism>
<evidence type="ECO:0000313" key="1">
    <source>
        <dbReference type="EMBL" id="EJK43678.1"/>
    </source>
</evidence>
<proteinExistence type="predicted"/>
<sequence>MNCRSCGSSPAGISQPIHYWAYCDGSVSLVRSRSMQRSQNKARPRRSEARRACSAFGTLEHDAARFKTPPLRRYGRSGARAPSIYIGREPDAATSIPDGAADVKFNVPAVALACYYGGGPHRGGGRIGPGVDTKRGGLWRRAVGAQAYPQFQEYVITIVFIWDLSSKLEPARRRSVVWCLASSWSWRQLPCHDPTGEVAWRQRARPPFFLASKRRAGPSLARVDAPIQSNPMGDRLQQAASQPEGFLLYEGEEVARELRRSLTHV</sequence>
<dbReference type="Proteomes" id="UP000266841">
    <property type="component" value="Unassembled WGS sequence"/>
</dbReference>
<evidence type="ECO:0000313" key="2">
    <source>
        <dbReference type="Proteomes" id="UP000266841"/>
    </source>
</evidence>
<keyword evidence="2" id="KW-1185">Reference proteome</keyword>
<protein>
    <submittedName>
        <fullName evidence="1">Uncharacterized protein</fullName>
    </submittedName>
</protein>